<reference evidence="5 6" key="1">
    <citation type="journal article" date="2014" name="Genome Announc.">
        <title>Complete Genome Sequence of the Model Rhizosphere Strain Azospirillum brasilense Az39, Successfully Applied in Agriculture.</title>
        <authorList>
            <person name="Rivera D."/>
            <person name="Revale S."/>
            <person name="Molina R."/>
            <person name="Gualpa J."/>
            <person name="Puente M."/>
            <person name="Maroniche G."/>
            <person name="Paris G."/>
            <person name="Baker D."/>
            <person name="Clavijo B."/>
            <person name="McLay K."/>
            <person name="Spaepen S."/>
            <person name="Perticari A."/>
            <person name="Vazquez M."/>
            <person name="Wisniewski-Dye F."/>
            <person name="Watkins C."/>
            <person name="Martinez-Abarca F."/>
            <person name="Vanderleyden J."/>
            <person name="Cassan F."/>
        </authorList>
    </citation>
    <scope>NUCLEOTIDE SEQUENCE [LARGE SCALE GENOMIC DNA]</scope>
    <source>
        <strain evidence="5 6">Az39</strain>
        <plasmid evidence="5">AbAZ39_p2</plasmid>
    </source>
</reference>
<feature type="domain" description="Bacterial bifunctional deaminase-reductase C-terminal" evidence="4">
    <location>
        <begin position="38"/>
        <end position="249"/>
    </location>
</feature>
<evidence type="ECO:0000256" key="1">
    <source>
        <dbReference type="ARBA" id="ARBA00005104"/>
    </source>
</evidence>
<evidence type="ECO:0000313" key="6">
    <source>
        <dbReference type="Proteomes" id="UP000027186"/>
    </source>
</evidence>
<dbReference type="Pfam" id="PF01872">
    <property type="entry name" value="RibD_C"/>
    <property type="match status" value="1"/>
</dbReference>
<dbReference type="GO" id="GO:0009231">
    <property type="term" value="P:riboflavin biosynthetic process"/>
    <property type="evidence" value="ECO:0007669"/>
    <property type="project" value="InterPro"/>
</dbReference>
<evidence type="ECO:0000313" key="5">
    <source>
        <dbReference type="EMBL" id="AIB15257.1"/>
    </source>
</evidence>
<keyword evidence="2" id="KW-0521">NADP</keyword>
<dbReference type="KEGG" id="abq:ABAZ39_25525"/>
<protein>
    <submittedName>
        <fullName evidence="5">Riboflavin biosynthesis protein RibD</fullName>
    </submittedName>
</protein>
<dbReference type="GO" id="GO:0008703">
    <property type="term" value="F:5-amino-6-(5-phosphoribosylamino)uracil reductase activity"/>
    <property type="evidence" value="ECO:0007669"/>
    <property type="project" value="InterPro"/>
</dbReference>
<evidence type="ECO:0000259" key="4">
    <source>
        <dbReference type="Pfam" id="PF01872"/>
    </source>
</evidence>
<gene>
    <name evidence="5" type="ORF">ABAZ39_25525</name>
</gene>
<dbReference type="Gene3D" id="3.40.430.10">
    <property type="entry name" value="Dihydrofolate Reductase, subunit A"/>
    <property type="match status" value="1"/>
</dbReference>
<geneLocation type="plasmid" evidence="5 6">
    <name>AbAZ39_p2</name>
</geneLocation>
<comment type="pathway">
    <text evidence="1">Cofactor biosynthesis; riboflavin biosynthesis.</text>
</comment>
<accession>A0A060DR52</accession>
<dbReference type="Proteomes" id="UP000027186">
    <property type="component" value="Plasmid AbAZ39_p2"/>
</dbReference>
<dbReference type="PANTHER" id="PTHR38011:SF7">
    <property type="entry name" value="2,5-DIAMINO-6-RIBOSYLAMINO-4(3H)-PYRIMIDINONE 5'-PHOSPHATE REDUCTASE"/>
    <property type="match status" value="1"/>
</dbReference>
<dbReference type="InterPro" id="IPR024072">
    <property type="entry name" value="DHFR-like_dom_sf"/>
</dbReference>
<name>A0A060DR52_9PROT</name>
<dbReference type="PANTHER" id="PTHR38011">
    <property type="entry name" value="DIHYDROFOLATE REDUCTASE FAMILY PROTEIN (AFU_ORTHOLOGUE AFUA_8G06820)"/>
    <property type="match status" value="1"/>
</dbReference>
<sequence length="288" mass="30985">MDMAARLLRLFPGPPEDVALAGLYLSDALHTLGSAAAPFVYASFVGSLDGRIAVSDTVTGASHLPVEITSENDFRLFLELQAQADCLVTHGGYLRDLAAGRLDDVLQIGTRTMDHDLARWRRENGLSAQPAVVIASASLDFPIPDSVIRQKQRVLVATGRQAPPGRVDALRARGFPVIVAGEGTSVEGAPLVRELGALGFRSVYLLTGPRMLSTMLRDGALSRLYLTITHRVVGGEDFHTMATGPRLGSAGRLRLSTLHYDAAEPDGTGQWFARFEPVRPERHVQAGP</sequence>
<keyword evidence="5" id="KW-0614">Plasmid</keyword>
<keyword evidence="3" id="KW-0560">Oxidoreductase</keyword>
<dbReference type="InterPro" id="IPR002734">
    <property type="entry name" value="RibDG_C"/>
</dbReference>
<dbReference type="EMBL" id="CP007795">
    <property type="protein sequence ID" value="AIB15257.1"/>
    <property type="molecule type" value="Genomic_DNA"/>
</dbReference>
<evidence type="ECO:0000256" key="3">
    <source>
        <dbReference type="ARBA" id="ARBA00023002"/>
    </source>
</evidence>
<dbReference type="InterPro" id="IPR050765">
    <property type="entry name" value="Riboflavin_Biosynth_HTPR"/>
</dbReference>
<proteinExistence type="predicted"/>
<organism evidence="5 6">
    <name type="scientific">Azospirillum argentinense</name>
    <dbReference type="NCBI Taxonomy" id="2970906"/>
    <lineage>
        <taxon>Bacteria</taxon>
        <taxon>Pseudomonadati</taxon>
        <taxon>Pseudomonadota</taxon>
        <taxon>Alphaproteobacteria</taxon>
        <taxon>Rhodospirillales</taxon>
        <taxon>Azospirillaceae</taxon>
        <taxon>Azospirillum</taxon>
    </lineage>
</organism>
<dbReference type="SUPFAM" id="SSF53597">
    <property type="entry name" value="Dihydrofolate reductase-like"/>
    <property type="match status" value="1"/>
</dbReference>
<dbReference type="AlphaFoldDB" id="A0A060DR52"/>
<evidence type="ECO:0000256" key="2">
    <source>
        <dbReference type="ARBA" id="ARBA00022857"/>
    </source>
</evidence>